<feature type="transmembrane region" description="Helical" evidence="1">
    <location>
        <begin position="168"/>
        <end position="187"/>
    </location>
</feature>
<feature type="transmembrane region" description="Helical" evidence="1">
    <location>
        <begin position="72"/>
        <end position="92"/>
    </location>
</feature>
<feature type="transmembrane region" description="Helical" evidence="1">
    <location>
        <begin position="21"/>
        <end position="44"/>
    </location>
</feature>
<feature type="transmembrane region" description="Helical" evidence="1">
    <location>
        <begin position="518"/>
        <end position="538"/>
    </location>
</feature>
<keyword evidence="1" id="KW-0472">Membrane</keyword>
<protein>
    <recommendedName>
        <fullName evidence="4">Glycosyltransferase RgtA/B/C/D-like domain-containing protein</fullName>
    </recommendedName>
</protein>
<feature type="transmembrane region" description="Helical" evidence="1">
    <location>
        <begin position="306"/>
        <end position="325"/>
    </location>
</feature>
<feature type="transmembrane region" description="Helical" evidence="1">
    <location>
        <begin position="276"/>
        <end position="294"/>
    </location>
</feature>
<sequence length="676" mass="72922">MTKNSVTQARHDAIPGQGLTLIIFAAFVTLAAVGLSLLAIYFQIGSNVQVPVFAAERITTPSQLNPEPVERAVFIILAALAPIGLVAALRFLRGFNPPPWLAGLTLALLSLALAGPFIASDFTSVMFFPKSVSGTSRTIMLALSVVLSIAVLVQNWTGGKPSRSSMALTIALACIATLIFQIVPYRLASINTVTLASQWSVSYDAATYALTQVVAGKTLLSELPSQYGLFPELIAPFFKLVGVSVFSVSTFFAVLQLVGLVCLAVILHLHVRNHGLRILTFLCLLIPTSLFLYLNGFAQEIYLQYYPIRFICPAVSLLLFAHYCSRPSRMRLGALGIASGIAVFWNIDSGIPVLISIGATLLVKPLFSQHPKWKSLLPALGFSLFAVLSLCILMITLRIKAGAPLGIQEALASQKLFYGAGFMMLPMPLTFHPWQVILLVYAAAAVTALSAWRRHSDKPVYDLLFCTSLMGLGLFTYYQGRSHIFCLMMVLWPALVTGAVLTDLILRSIRKRSTSALSNVLAVPFLVFVSLGTVTLAFSSRNLVTTGIDTLSDFHTPRDSVVANELAFLRATYKGRNCLILAQRQAIYHAQLQTSSPLPGPGMIETLLQSDLDALMAGALATPLPCIYLGIGPSSQTLAKIDDAALISHYPVNAKNDLGTLLLLEPPKVGSKSVQP</sequence>
<dbReference type="EMBL" id="MOAZ01000007">
    <property type="protein sequence ID" value="ROM53201.1"/>
    <property type="molecule type" value="Genomic_DNA"/>
</dbReference>
<feature type="transmembrane region" description="Helical" evidence="1">
    <location>
        <begin position="139"/>
        <end position="156"/>
    </location>
</feature>
<gene>
    <name evidence="2" type="ORF">BK649_11460</name>
</gene>
<organism evidence="2 3">
    <name type="scientific">Pseudomonas canadensis</name>
    <dbReference type="NCBI Taxonomy" id="915099"/>
    <lineage>
        <taxon>Bacteria</taxon>
        <taxon>Pseudomonadati</taxon>
        <taxon>Pseudomonadota</taxon>
        <taxon>Gammaproteobacteria</taxon>
        <taxon>Pseudomonadales</taxon>
        <taxon>Pseudomonadaceae</taxon>
        <taxon>Pseudomonas</taxon>
    </lineage>
</organism>
<keyword evidence="1" id="KW-1133">Transmembrane helix</keyword>
<keyword evidence="1" id="KW-0812">Transmembrane</keyword>
<feature type="transmembrane region" description="Helical" evidence="1">
    <location>
        <begin position="99"/>
        <end position="119"/>
    </location>
</feature>
<accession>A0A423FA66</accession>
<name>A0A423FA66_9PSED</name>
<evidence type="ECO:0000256" key="1">
    <source>
        <dbReference type="SAM" id="Phobius"/>
    </source>
</evidence>
<proteinExistence type="predicted"/>
<feature type="transmembrane region" description="Helical" evidence="1">
    <location>
        <begin position="375"/>
        <end position="397"/>
    </location>
</feature>
<evidence type="ECO:0000313" key="3">
    <source>
        <dbReference type="Proteomes" id="UP000283389"/>
    </source>
</evidence>
<dbReference type="Proteomes" id="UP000283389">
    <property type="component" value="Unassembled WGS sequence"/>
</dbReference>
<feature type="transmembrane region" description="Helical" evidence="1">
    <location>
        <begin position="332"/>
        <end position="355"/>
    </location>
</feature>
<evidence type="ECO:0000313" key="2">
    <source>
        <dbReference type="EMBL" id="ROM53201.1"/>
    </source>
</evidence>
<feature type="transmembrane region" description="Helical" evidence="1">
    <location>
        <begin position="240"/>
        <end position="269"/>
    </location>
</feature>
<comment type="caution">
    <text evidence="2">The sequence shown here is derived from an EMBL/GenBank/DDBJ whole genome shotgun (WGS) entry which is preliminary data.</text>
</comment>
<feature type="transmembrane region" description="Helical" evidence="1">
    <location>
        <begin position="433"/>
        <end position="452"/>
    </location>
</feature>
<reference evidence="2 3" key="1">
    <citation type="submission" date="2016-10" db="EMBL/GenBank/DDBJ databases">
        <title>Comparative genome analysis of multiple Pseudomonas spp. focuses on biocontrol and plant growth promoting traits.</title>
        <authorList>
            <person name="Tao X.-Y."/>
            <person name="Taylor C.G."/>
        </authorList>
    </citation>
    <scope>NUCLEOTIDE SEQUENCE [LARGE SCALE GENOMIC DNA]</scope>
    <source>
        <strain evidence="2 3">36C8</strain>
    </source>
</reference>
<feature type="transmembrane region" description="Helical" evidence="1">
    <location>
        <begin position="459"/>
        <end position="478"/>
    </location>
</feature>
<dbReference type="RefSeq" id="WP_123475510.1">
    <property type="nucleotide sequence ID" value="NZ_MOAZ01000007.1"/>
</dbReference>
<feature type="transmembrane region" description="Helical" evidence="1">
    <location>
        <begin position="484"/>
        <end position="506"/>
    </location>
</feature>
<dbReference type="AlphaFoldDB" id="A0A423FA66"/>
<evidence type="ECO:0008006" key="4">
    <source>
        <dbReference type="Google" id="ProtNLM"/>
    </source>
</evidence>